<feature type="region of interest" description="Disordered" evidence="1">
    <location>
        <begin position="1"/>
        <end position="50"/>
    </location>
</feature>
<accession>A0A6J4RDX1</accession>
<name>A0A6J4RDX1_9ACTN</name>
<dbReference type="AlphaFoldDB" id="A0A6J4RDX1"/>
<gene>
    <name evidence="2" type="ORF">AVDCRST_MAG13-488</name>
</gene>
<protein>
    <submittedName>
        <fullName evidence="2">Uncharacterized protein</fullName>
    </submittedName>
</protein>
<reference evidence="2" key="1">
    <citation type="submission" date="2020-02" db="EMBL/GenBank/DDBJ databases">
        <authorList>
            <person name="Meier V. D."/>
        </authorList>
    </citation>
    <scope>NUCLEOTIDE SEQUENCE</scope>
    <source>
        <strain evidence="2">AVDCRST_MAG13</strain>
    </source>
</reference>
<feature type="compositionally biased region" description="Gly residues" evidence="1">
    <location>
        <begin position="39"/>
        <end position="50"/>
    </location>
</feature>
<feature type="non-terminal residue" evidence="2">
    <location>
        <position position="50"/>
    </location>
</feature>
<proteinExistence type="predicted"/>
<evidence type="ECO:0000313" key="2">
    <source>
        <dbReference type="EMBL" id="CAA9471250.1"/>
    </source>
</evidence>
<feature type="non-terminal residue" evidence="2">
    <location>
        <position position="1"/>
    </location>
</feature>
<sequence length="50" mass="5106">ARRQPLAAPPLRRPDAGHRGARGAGAAGRASPRRRISRGRGGGHGGRSDA</sequence>
<organism evidence="2">
    <name type="scientific">uncultured Solirubrobacteraceae bacterium</name>
    <dbReference type="NCBI Taxonomy" id="1162706"/>
    <lineage>
        <taxon>Bacteria</taxon>
        <taxon>Bacillati</taxon>
        <taxon>Actinomycetota</taxon>
        <taxon>Thermoleophilia</taxon>
        <taxon>Solirubrobacterales</taxon>
        <taxon>Solirubrobacteraceae</taxon>
        <taxon>environmental samples</taxon>
    </lineage>
</organism>
<feature type="compositionally biased region" description="Low complexity" evidence="1">
    <location>
        <begin position="1"/>
        <end position="10"/>
    </location>
</feature>
<evidence type="ECO:0000256" key="1">
    <source>
        <dbReference type="SAM" id="MobiDB-lite"/>
    </source>
</evidence>
<dbReference type="EMBL" id="CADCVO010000073">
    <property type="protein sequence ID" value="CAA9471250.1"/>
    <property type="molecule type" value="Genomic_DNA"/>
</dbReference>